<dbReference type="PROSITE" id="PS00028">
    <property type="entry name" value="ZINC_FINGER_C2H2_1"/>
    <property type="match status" value="1"/>
</dbReference>
<evidence type="ECO:0000259" key="6">
    <source>
        <dbReference type="PROSITE" id="PS50157"/>
    </source>
</evidence>
<dbReference type="PROSITE" id="PS50157">
    <property type="entry name" value="ZINC_FINGER_C2H2_2"/>
    <property type="match status" value="1"/>
</dbReference>
<evidence type="ECO:0000256" key="2">
    <source>
        <dbReference type="ARBA" id="ARBA00022771"/>
    </source>
</evidence>
<dbReference type="OrthoDB" id="3437960at2759"/>
<keyword evidence="8" id="KW-1185">Reference proteome</keyword>
<dbReference type="AlphaFoldDB" id="V2XR03"/>
<keyword evidence="1" id="KW-0479">Metal-binding</keyword>
<reference evidence="7 8" key="1">
    <citation type="journal article" date="2014" name="BMC Genomics">
        <title>Genome and secretome analysis of the hemibiotrophic fungal pathogen, Moniliophthora roreri, which causes frosty pod rot disease of cacao: mechanisms of the biotrophic and necrotrophic phases.</title>
        <authorList>
            <person name="Meinhardt L.W."/>
            <person name="Costa G.G.L."/>
            <person name="Thomazella D.P.T."/>
            <person name="Teixeira P.J.P.L."/>
            <person name="Carazzolle M.F."/>
            <person name="Schuster S.C."/>
            <person name="Carlson J.E."/>
            <person name="Guiltinan M.J."/>
            <person name="Mieczkowski P."/>
            <person name="Farmer A."/>
            <person name="Ramaraj T."/>
            <person name="Crozier J."/>
            <person name="Davis R.E."/>
            <person name="Shao J."/>
            <person name="Melnick R.L."/>
            <person name="Pereira G.A.G."/>
            <person name="Bailey B.A."/>
        </authorList>
    </citation>
    <scope>NUCLEOTIDE SEQUENCE [LARGE SCALE GENOMIC DNA]</scope>
    <source>
        <strain evidence="7 8">MCA 2997</strain>
    </source>
</reference>
<keyword evidence="3" id="KW-0862">Zinc</keyword>
<comment type="caution">
    <text evidence="7">The sequence shown here is derived from an EMBL/GenBank/DDBJ whole genome shotgun (WGS) entry which is preliminary data.</text>
</comment>
<dbReference type="KEGG" id="mrr:Moror_3959"/>
<proteinExistence type="predicted"/>
<evidence type="ECO:0000313" key="8">
    <source>
        <dbReference type="Proteomes" id="UP000017559"/>
    </source>
</evidence>
<name>V2XR03_MONRO</name>
<evidence type="ECO:0000256" key="5">
    <source>
        <dbReference type="SAM" id="MobiDB-lite"/>
    </source>
</evidence>
<protein>
    <recommendedName>
        <fullName evidence="6">C2H2-type domain-containing protein</fullName>
    </recommendedName>
</protein>
<organism evidence="7 8">
    <name type="scientific">Moniliophthora roreri (strain MCA 2997)</name>
    <name type="common">Cocoa frosty pod rot fungus</name>
    <name type="synonym">Crinipellis roreri</name>
    <dbReference type="NCBI Taxonomy" id="1381753"/>
    <lineage>
        <taxon>Eukaryota</taxon>
        <taxon>Fungi</taxon>
        <taxon>Dikarya</taxon>
        <taxon>Basidiomycota</taxon>
        <taxon>Agaricomycotina</taxon>
        <taxon>Agaricomycetes</taxon>
        <taxon>Agaricomycetidae</taxon>
        <taxon>Agaricales</taxon>
        <taxon>Marasmiineae</taxon>
        <taxon>Marasmiaceae</taxon>
        <taxon>Moniliophthora</taxon>
    </lineage>
</organism>
<evidence type="ECO:0000313" key="7">
    <source>
        <dbReference type="EMBL" id="ESK95286.1"/>
    </source>
</evidence>
<dbReference type="GO" id="GO:0008270">
    <property type="term" value="F:zinc ion binding"/>
    <property type="evidence" value="ECO:0007669"/>
    <property type="project" value="UniProtKB-KW"/>
</dbReference>
<feature type="domain" description="C2H2-type" evidence="6">
    <location>
        <begin position="271"/>
        <end position="300"/>
    </location>
</feature>
<dbReference type="EMBL" id="AWSO01000096">
    <property type="protein sequence ID" value="ESK95286.1"/>
    <property type="molecule type" value="Genomic_DNA"/>
</dbReference>
<dbReference type="PANTHER" id="PTHR23235">
    <property type="entry name" value="KRUEPPEL-LIKE TRANSCRIPTION FACTOR"/>
    <property type="match status" value="1"/>
</dbReference>
<accession>V2XR03</accession>
<gene>
    <name evidence="7" type="ORF">Moror_3959</name>
</gene>
<dbReference type="InterPro" id="IPR036236">
    <property type="entry name" value="Znf_C2H2_sf"/>
</dbReference>
<evidence type="ECO:0000256" key="1">
    <source>
        <dbReference type="ARBA" id="ARBA00022723"/>
    </source>
</evidence>
<keyword evidence="2 4" id="KW-0863">Zinc-finger</keyword>
<dbReference type="PANTHER" id="PTHR23235:SF120">
    <property type="entry name" value="KRUPPEL-LIKE FACTOR 15"/>
    <property type="match status" value="1"/>
</dbReference>
<dbReference type="InterPro" id="IPR013087">
    <property type="entry name" value="Znf_C2H2_type"/>
</dbReference>
<dbReference type="SUPFAM" id="SSF57667">
    <property type="entry name" value="beta-beta-alpha zinc fingers"/>
    <property type="match status" value="1"/>
</dbReference>
<dbReference type="Proteomes" id="UP000017559">
    <property type="component" value="Unassembled WGS sequence"/>
</dbReference>
<evidence type="ECO:0000256" key="4">
    <source>
        <dbReference type="PROSITE-ProRule" id="PRU00042"/>
    </source>
</evidence>
<feature type="region of interest" description="Disordered" evidence="5">
    <location>
        <begin position="39"/>
        <end position="66"/>
    </location>
</feature>
<sequence>MELFQPIINPLYPSGRNDTACDWDSQTSSGISISVHSDTLEEDHVREISPSSVDHSPFPDTPPTSAGLPQSPLPFWMDNGTSDTCCEVLRSDLGVLLYDMLGNSSLLEDYKYPYLDMFLTDGDLGDPPHLGQPSDSIYHSCAGLSPWNEGPLSGSGMAESVDPFPARRGDSARQITLKQEEVDLPSSYQCDKPTSSLTDPKAVFPKHEDEAPLYPQCSAQYCAPTINFHHSPQHCVSFQESIGGNGDVIRPVGSDALLHASMRRRERNPSYFCPYQGCAASFTAKHNLKNHLNSHQGIRPFTCKGCHRSFGTKHVLKRHKNTCEYYRRLRGTSSHGGAN</sequence>
<dbReference type="Gene3D" id="3.30.160.60">
    <property type="entry name" value="Classic Zinc Finger"/>
    <property type="match status" value="1"/>
</dbReference>
<evidence type="ECO:0000256" key="3">
    <source>
        <dbReference type="ARBA" id="ARBA00022833"/>
    </source>
</evidence>
<dbReference type="SMART" id="SM00355">
    <property type="entry name" value="ZnF_C2H2"/>
    <property type="match status" value="2"/>
</dbReference>
<dbReference type="GO" id="GO:0000981">
    <property type="term" value="F:DNA-binding transcription factor activity, RNA polymerase II-specific"/>
    <property type="evidence" value="ECO:0007669"/>
    <property type="project" value="TreeGrafter"/>
</dbReference>
<dbReference type="HOGENOM" id="CLU_819125_0_0_1"/>
<dbReference type="GO" id="GO:0000978">
    <property type="term" value="F:RNA polymerase II cis-regulatory region sequence-specific DNA binding"/>
    <property type="evidence" value="ECO:0007669"/>
    <property type="project" value="TreeGrafter"/>
</dbReference>